<dbReference type="AlphaFoldDB" id="A0A5J4TD62"/>
<sequence>VQVSAGIFLAIRETRFPLKVLIHNLYYKIRFNRETLPEGMDISHIDVNFRFLEVFDQNHLSTNPLKLMILS</sequence>
<accession>A0A5J4TD62</accession>
<dbReference type="Proteomes" id="UP000324800">
    <property type="component" value="Unassembled WGS sequence"/>
</dbReference>
<reference evidence="1 2" key="1">
    <citation type="submission" date="2019-03" db="EMBL/GenBank/DDBJ databases">
        <title>Single cell metagenomics reveals metabolic interactions within the superorganism composed of flagellate Streblomastix strix and complex community of Bacteroidetes bacteria on its surface.</title>
        <authorList>
            <person name="Treitli S.C."/>
            <person name="Kolisko M."/>
            <person name="Husnik F."/>
            <person name="Keeling P."/>
            <person name="Hampl V."/>
        </authorList>
    </citation>
    <scope>NUCLEOTIDE SEQUENCE [LARGE SCALE GENOMIC DNA]</scope>
    <source>
        <strain evidence="1">ST1C</strain>
    </source>
</reference>
<evidence type="ECO:0000313" key="2">
    <source>
        <dbReference type="Proteomes" id="UP000324800"/>
    </source>
</evidence>
<name>A0A5J4TD62_9EUKA</name>
<protein>
    <submittedName>
        <fullName evidence="1">Uncharacterized protein</fullName>
    </submittedName>
</protein>
<feature type="non-terminal residue" evidence="1">
    <location>
        <position position="1"/>
    </location>
</feature>
<comment type="caution">
    <text evidence="1">The sequence shown here is derived from an EMBL/GenBank/DDBJ whole genome shotgun (WGS) entry which is preliminary data.</text>
</comment>
<gene>
    <name evidence="1" type="ORF">EZS28_048902</name>
</gene>
<evidence type="ECO:0000313" key="1">
    <source>
        <dbReference type="EMBL" id="KAA6355571.1"/>
    </source>
</evidence>
<proteinExistence type="predicted"/>
<dbReference type="EMBL" id="SNRW01034413">
    <property type="protein sequence ID" value="KAA6355571.1"/>
    <property type="molecule type" value="Genomic_DNA"/>
</dbReference>
<organism evidence="1 2">
    <name type="scientific">Streblomastix strix</name>
    <dbReference type="NCBI Taxonomy" id="222440"/>
    <lineage>
        <taxon>Eukaryota</taxon>
        <taxon>Metamonada</taxon>
        <taxon>Preaxostyla</taxon>
        <taxon>Oxymonadida</taxon>
        <taxon>Streblomastigidae</taxon>
        <taxon>Streblomastix</taxon>
    </lineage>
</organism>